<dbReference type="PANTHER" id="PTHR36920">
    <property type="match status" value="1"/>
</dbReference>
<dbReference type="Pfam" id="PF03922">
    <property type="entry name" value="OmpW"/>
    <property type="match status" value="1"/>
</dbReference>
<feature type="chain" id="PRO_5046119343" evidence="2">
    <location>
        <begin position="25"/>
        <end position="209"/>
    </location>
</feature>
<evidence type="ECO:0000256" key="1">
    <source>
        <dbReference type="ARBA" id="ARBA00004442"/>
    </source>
</evidence>
<dbReference type="InterPro" id="IPR011250">
    <property type="entry name" value="OMP/PagP_B-barrel"/>
</dbReference>
<reference evidence="3 4" key="1">
    <citation type="submission" date="2023-10" db="EMBL/GenBank/DDBJ databases">
        <title>Noviherbaspirillum sp. CPCC 100848 genome assembly.</title>
        <authorList>
            <person name="Li X.Y."/>
            <person name="Fang X.M."/>
        </authorList>
    </citation>
    <scope>NUCLEOTIDE SEQUENCE [LARGE SCALE GENOMIC DNA]</scope>
    <source>
        <strain evidence="3 4">CPCC 100848</strain>
    </source>
</reference>
<proteinExistence type="predicted"/>
<evidence type="ECO:0000256" key="2">
    <source>
        <dbReference type="SAM" id="SignalP"/>
    </source>
</evidence>
<dbReference type="Proteomes" id="UP001352263">
    <property type="component" value="Unassembled WGS sequence"/>
</dbReference>
<feature type="signal peptide" evidence="2">
    <location>
        <begin position="1"/>
        <end position="24"/>
    </location>
</feature>
<gene>
    <name evidence="3" type="ORF">RY831_29325</name>
</gene>
<evidence type="ECO:0000313" key="3">
    <source>
        <dbReference type="EMBL" id="MEC4723263.1"/>
    </source>
</evidence>
<accession>A0ABU6JHW1</accession>
<evidence type="ECO:0000313" key="4">
    <source>
        <dbReference type="Proteomes" id="UP001352263"/>
    </source>
</evidence>
<name>A0ABU6JHW1_9BURK</name>
<sequence>MKKTILAAALAASAFGLVSTQASAQQSPWQIRARAVHIDTAGKSAAGSGALAGLPADAISVSSKTIPEVDISYFFNPNLAAELILTYPQKHDVSVSGLGRIGSFKHLPPTLTLQYHFTPAAQISPYVGAGVNYTRISSVKLLNGTADLESHSFGLALQAGVDFRIDKNWSLNFDVKKVQIRSDVLVGGTAVSKVKVDPVLIGVGLGYRF</sequence>
<keyword evidence="4" id="KW-1185">Reference proteome</keyword>
<protein>
    <submittedName>
        <fullName evidence="3">OmpW family outer membrane protein</fullName>
    </submittedName>
</protein>
<comment type="subcellular location">
    <subcellularLocation>
        <location evidence="1">Cell outer membrane</location>
    </subcellularLocation>
</comment>
<dbReference type="RefSeq" id="WP_326509885.1">
    <property type="nucleotide sequence ID" value="NZ_JAWIIV010000047.1"/>
</dbReference>
<organism evidence="3 4">
    <name type="scientific">Noviherbaspirillum album</name>
    <dbReference type="NCBI Taxonomy" id="3080276"/>
    <lineage>
        <taxon>Bacteria</taxon>
        <taxon>Pseudomonadati</taxon>
        <taxon>Pseudomonadota</taxon>
        <taxon>Betaproteobacteria</taxon>
        <taxon>Burkholderiales</taxon>
        <taxon>Oxalobacteraceae</taxon>
        <taxon>Noviherbaspirillum</taxon>
    </lineage>
</organism>
<dbReference type="InterPro" id="IPR005618">
    <property type="entry name" value="OMPW"/>
</dbReference>
<dbReference type="Gene3D" id="2.40.160.20">
    <property type="match status" value="1"/>
</dbReference>
<dbReference type="PANTHER" id="PTHR36920:SF1">
    <property type="entry name" value="OUTER MEMBRANE PROTEIN W"/>
    <property type="match status" value="1"/>
</dbReference>
<keyword evidence="2" id="KW-0732">Signal</keyword>
<dbReference type="SUPFAM" id="SSF56925">
    <property type="entry name" value="OMPA-like"/>
    <property type="match status" value="1"/>
</dbReference>
<comment type="caution">
    <text evidence="3">The sequence shown here is derived from an EMBL/GenBank/DDBJ whole genome shotgun (WGS) entry which is preliminary data.</text>
</comment>
<dbReference type="EMBL" id="JAWIIV010000047">
    <property type="protein sequence ID" value="MEC4723263.1"/>
    <property type="molecule type" value="Genomic_DNA"/>
</dbReference>